<evidence type="ECO:0000313" key="3">
    <source>
        <dbReference type="Proteomes" id="UP000053464"/>
    </source>
</evidence>
<feature type="region of interest" description="Disordered" evidence="1">
    <location>
        <begin position="166"/>
        <end position="198"/>
    </location>
</feature>
<dbReference type="EMBL" id="LBHB01000006">
    <property type="protein sequence ID" value="KLE31277.1"/>
    <property type="molecule type" value="Genomic_DNA"/>
</dbReference>
<dbReference type="PATRIC" id="fig|1581420.6.peg.2871"/>
<name>A0A0G9MKR7_9SPHN</name>
<comment type="caution">
    <text evidence="2">The sequence shown here is derived from an EMBL/GenBank/DDBJ whole genome shotgun (WGS) entry which is preliminary data.</text>
</comment>
<accession>A0A0G9MKR7</accession>
<sequence length="390" mass="43185">MRVGSKAMAAIIEDRNDARRALLLVARIRAEQEAKIARLTLIENELLVHFAGLTERQNAAFQALDLGPAVTARVLEFHGLLRSKTGQEDAPTGDDFLEWCASRGKEIKGREEVLAALRQGTATEVQSLGPAKGYRHADDKAGSIEEVPLRGEMDLSSGFARVANSPAQWKEVRSDDAEGGQEMPSSELDKTRTEEPTNAPLSMSLSATIAGFGADAMEPDEADMRRRVPAIFWYDLPQWKTGYEVLPQWKESDELPSYDEVFLPPVSTMVGLAKYAQIDDFDPMKLAQWDDPSDAPSGFLYTSALNPREALAVARKAIHRALETSAPKGQDIQATDPQINLLARFWTFAIVACNRPDLILTQWDEGFFDGVRGHHPVLKKMGHFWIKGVL</sequence>
<keyword evidence="3" id="KW-1185">Reference proteome</keyword>
<gene>
    <name evidence="2" type="ORF">AAW00_14040</name>
</gene>
<evidence type="ECO:0000256" key="1">
    <source>
        <dbReference type="SAM" id="MobiDB-lite"/>
    </source>
</evidence>
<dbReference type="AlphaFoldDB" id="A0A0G9MKR7"/>
<proteinExistence type="predicted"/>
<reference evidence="2 3" key="1">
    <citation type="submission" date="2015-04" db="EMBL/GenBank/DDBJ databases">
        <title>The draft genome sequence of Erythrobacter luteus KA37.</title>
        <authorList>
            <person name="Zhuang L."/>
            <person name="Liu Y."/>
            <person name="Shao Z."/>
        </authorList>
    </citation>
    <scope>NUCLEOTIDE SEQUENCE [LARGE SCALE GENOMIC DNA]</scope>
    <source>
        <strain evidence="2 3">KA37</strain>
    </source>
</reference>
<organism evidence="2 3">
    <name type="scientific">Aurantiacibacter luteus</name>
    <dbReference type="NCBI Taxonomy" id="1581420"/>
    <lineage>
        <taxon>Bacteria</taxon>
        <taxon>Pseudomonadati</taxon>
        <taxon>Pseudomonadota</taxon>
        <taxon>Alphaproteobacteria</taxon>
        <taxon>Sphingomonadales</taxon>
        <taxon>Erythrobacteraceae</taxon>
        <taxon>Aurantiacibacter</taxon>
    </lineage>
</organism>
<evidence type="ECO:0000313" key="2">
    <source>
        <dbReference type="EMBL" id="KLE31277.1"/>
    </source>
</evidence>
<dbReference type="Proteomes" id="UP000053464">
    <property type="component" value="Unassembled WGS sequence"/>
</dbReference>
<protein>
    <submittedName>
        <fullName evidence="2">Uncharacterized protein</fullName>
    </submittedName>
</protein>